<evidence type="ECO:0000313" key="3">
    <source>
        <dbReference type="EMBL" id="QEH39027.1"/>
    </source>
</evidence>
<sequence>MLARLVRTIDARAPWLIPLVGGRLDLEIPAYMVSLALHSAFLVVLALVGRSVHEAASRAMIRGGVVDGKLADSESTFQDLDQKAEVPPVMAAAGSFAPTLAPTITSAPSSAGAVPVSSDAAAGGPELARVDVQRATELVVPTATVLGQNVSIKGNGAEHVEGVEGAVDRIAVEILRRLEQGKTLVVWAFDASGSLQAERERLRKHIEAIYTHIDQLDESHLAADKGLLTLVVAFGRDRKAMTPKPTAELPEVLEAIGSVPLDESGDEETFGTVAEVVRRWGRYKDGAGQAYRPMVIVVTDEVGDDEPRLEEAIELAQRAKVPVYVLGSQAIFGRTNGYMSYTDPRTKRFFPRVAVRQGPESARLEQIHLPFWYSGPQYEVLEAGFGPYALSRLASATGGIYFVTRFAGEHMGFDPLRMKEYRPDWVRRDQYEAAVTKSPLRMAVVNAAELMQEQQKLPGMPSLNFPAVEDPRFKDVMAFNQGIAERTAYTVEEALGPINAAAKLRDREASRRWQAHYDLIRGRLLAMKVRCYEYNWACARLKKDMPKFKEPRANTWRLVPDTSVQYSEKAAAAARDAERLLNRVIEEHPDTPWSLLARRELKDPFGFKWVEAYVPPPPPRNESAEARKKMAKKAEEKPVEPPKL</sequence>
<evidence type="ECO:0000256" key="1">
    <source>
        <dbReference type="SAM" id="MobiDB-lite"/>
    </source>
</evidence>
<proteinExistence type="predicted"/>
<dbReference type="KEGG" id="agv:OJF2_76390"/>
<dbReference type="Gene3D" id="3.40.50.410">
    <property type="entry name" value="von Willebrand factor, type A domain"/>
    <property type="match status" value="1"/>
</dbReference>
<dbReference type="AlphaFoldDB" id="A0A5B9WEQ3"/>
<dbReference type="EMBL" id="CP042997">
    <property type="protein sequence ID" value="QEH39027.1"/>
    <property type="molecule type" value="Genomic_DNA"/>
</dbReference>
<feature type="compositionally biased region" description="Basic and acidic residues" evidence="1">
    <location>
        <begin position="622"/>
        <end position="644"/>
    </location>
</feature>
<dbReference type="InterPro" id="IPR002035">
    <property type="entry name" value="VWF_A"/>
</dbReference>
<dbReference type="RefSeq" id="WP_148598395.1">
    <property type="nucleotide sequence ID" value="NZ_CP042997.1"/>
</dbReference>
<keyword evidence="4" id="KW-1185">Reference proteome</keyword>
<dbReference type="InterPro" id="IPR036465">
    <property type="entry name" value="vWFA_dom_sf"/>
</dbReference>
<dbReference type="SUPFAM" id="SSF53300">
    <property type="entry name" value="vWA-like"/>
    <property type="match status" value="1"/>
</dbReference>
<protein>
    <recommendedName>
        <fullName evidence="2">VWFA domain-containing protein</fullName>
    </recommendedName>
</protein>
<name>A0A5B9WEQ3_9BACT</name>
<dbReference type="PROSITE" id="PS50234">
    <property type="entry name" value="VWFA"/>
    <property type="match status" value="1"/>
</dbReference>
<reference evidence="3 4" key="1">
    <citation type="submission" date="2019-08" db="EMBL/GenBank/DDBJ databases">
        <title>Deep-cultivation of Planctomycetes and their phenomic and genomic characterization uncovers novel biology.</title>
        <authorList>
            <person name="Wiegand S."/>
            <person name="Jogler M."/>
            <person name="Boedeker C."/>
            <person name="Pinto D."/>
            <person name="Vollmers J."/>
            <person name="Rivas-Marin E."/>
            <person name="Kohn T."/>
            <person name="Peeters S.H."/>
            <person name="Heuer A."/>
            <person name="Rast P."/>
            <person name="Oberbeckmann S."/>
            <person name="Bunk B."/>
            <person name="Jeske O."/>
            <person name="Meyerdierks A."/>
            <person name="Storesund J.E."/>
            <person name="Kallscheuer N."/>
            <person name="Luecker S."/>
            <person name="Lage O.M."/>
            <person name="Pohl T."/>
            <person name="Merkel B.J."/>
            <person name="Hornburger P."/>
            <person name="Mueller R.-W."/>
            <person name="Bruemmer F."/>
            <person name="Labrenz M."/>
            <person name="Spormann A.M."/>
            <person name="Op den Camp H."/>
            <person name="Overmann J."/>
            <person name="Amann R."/>
            <person name="Jetten M.S.M."/>
            <person name="Mascher T."/>
            <person name="Medema M.H."/>
            <person name="Devos D.P."/>
            <person name="Kaster A.-K."/>
            <person name="Ovreas L."/>
            <person name="Rohde M."/>
            <person name="Galperin M.Y."/>
            <person name="Jogler C."/>
        </authorList>
    </citation>
    <scope>NUCLEOTIDE SEQUENCE [LARGE SCALE GENOMIC DNA]</scope>
    <source>
        <strain evidence="3 4">OJF2</strain>
    </source>
</reference>
<gene>
    <name evidence="3" type="ORF">OJF2_76390</name>
</gene>
<feature type="domain" description="VWFA" evidence="2">
    <location>
        <begin position="184"/>
        <end position="327"/>
    </location>
</feature>
<dbReference type="OrthoDB" id="239512at2"/>
<organism evidence="3 4">
    <name type="scientific">Aquisphaera giovannonii</name>
    <dbReference type="NCBI Taxonomy" id="406548"/>
    <lineage>
        <taxon>Bacteria</taxon>
        <taxon>Pseudomonadati</taxon>
        <taxon>Planctomycetota</taxon>
        <taxon>Planctomycetia</taxon>
        <taxon>Isosphaerales</taxon>
        <taxon>Isosphaeraceae</taxon>
        <taxon>Aquisphaera</taxon>
    </lineage>
</organism>
<dbReference type="CDD" id="cd00198">
    <property type="entry name" value="vWFA"/>
    <property type="match status" value="1"/>
</dbReference>
<accession>A0A5B9WEQ3</accession>
<evidence type="ECO:0000313" key="4">
    <source>
        <dbReference type="Proteomes" id="UP000324233"/>
    </source>
</evidence>
<feature type="region of interest" description="Disordered" evidence="1">
    <location>
        <begin position="614"/>
        <end position="644"/>
    </location>
</feature>
<evidence type="ECO:0000259" key="2">
    <source>
        <dbReference type="PROSITE" id="PS50234"/>
    </source>
</evidence>
<dbReference type="Proteomes" id="UP000324233">
    <property type="component" value="Chromosome"/>
</dbReference>